<proteinExistence type="predicted"/>
<accession>A0AAD6Z9N3</accession>
<dbReference type="AlphaFoldDB" id="A0AAD6Z9N3"/>
<reference evidence="1" key="1">
    <citation type="submission" date="2023-03" db="EMBL/GenBank/DDBJ databases">
        <title>Massive genome expansion in bonnet fungi (Mycena s.s.) driven by repeated elements and novel gene families across ecological guilds.</title>
        <authorList>
            <consortium name="Lawrence Berkeley National Laboratory"/>
            <person name="Harder C.B."/>
            <person name="Miyauchi S."/>
            <person name="Viragh M."/>
            <person name="Kuo A."/>
            <person name="Thoen E."/>
            <person name="Andreopoulos B."/>
            <person name="Lu D."/>
            <person name="Skrede I."/>
            <person name="Drula E."/>
            <person name="Henrissat B."/>
            <person name="Morin E."/>
            <person name="Kohler A."/>
            <person name="Barry K."/>
            <person name="LaButti K."/>
            <person name="Morin E."/>
            <person name="Salamov A."/>
            <person name="Lipzen A."/>
            <person name="Mereny Z."/>
            <person name="Hegedus B."/>
            <person name="Baldrian P."/>
            <person name="Stursova M."/>
            <person name="Weitz H."/>
            <person name="Taylor A."/>
            <person name="Grigoriev I.V."/>
            <person name="Nagy L.G."/>
            <person name="Martin F."/>
            <person name="Kauserud H."/>
        </authorList>
    </citation>
    <scope>NUCLEOTIDE SEQUENCE</scope>
    <source>
        <strain evidence="1">CBHHK002</strain>
    </source>
</reference>
<evidence type="ECO:0000313" key="1">
    <source>
        <dbReference type="EMBL" id="KAJ7312298.1"/>
    </source>
</evidence>
<name>A0AAD6Z9N3_9AGAR</name>
<sequence length="216" mass="23989">MAQVAIMCATLARQWRKSSDRLCIGGTFTVPGWKTALANIHKLLKPGRLVMLDEIDPVMFKEELYIRPAAGDGYNLDEFMAGESWISKLNSVYTGFVRKHDFIVGLTLRLGGMLKQAGFTVEDVQSGQGPIGHLCRVRKGIDDRSLSEFTDFSIEGLEFLITRFTAIMRREGTLEAHLGHPVSDDQELQSILAEVRHGLQTEGAICVGACFLARKM</sequence>
<dbReference type="EMBL" id="JARIHO010000073">
    <property type="protein sequence ID" value="KAJ7312298.1"/>
    <property type="molecule type" value="Genomic_DNA"/>
</dbReference>
<comment type="caution">
    <text evidence="1">The sequence shown here is derived from an EMBL/GenBank/DDBJ whole genome shotgun (WGS) entry which is preliminary data.</text>
</comment>
<keyword evidence="2" id="KW-1185">Reference proteome</keyword>
<dbReference type="Proteomes" id="UP001218218">
    <property type="component" value="Unassembled WGS sequence"/>
</dbReference>
<evidence type="ECO:0000313" key="2">
    <source>
        <dbReference type="Proteomes" id="UP001218218"/>
    </source>
</evidence>
<dbReference type="SUPFAM" id="SSF53335">
    <property type="entry name" value="S-adenosyl-L-methionine-dependent methyltransferases"/>
    <property type="match status" value="1"/>
</dbReference>
<dbReference type="InterPro" id="IPR029063">
    <property type="entry name" value="SAM-dependent_MTases_sf"/>
</dbReference>
<protein>
    <submittedName>
        <fullName evidence="1">Uncharacterized protein</fullName>
    </submittedName>
</protein>
<organism evidence="1 2">
    <name type="scientific">Mycena albidolilacea</name>
    <dbReference type="NCBI Taxonomy" id="1033008"/>
    <lineage>
        <taxon>Eukaryota</taxon>
        <taxon>Fungi</taxon>
        <taxon>Dikarya</taxon>
        <taxon>Basidiomycota</taxon>
        <taxon>Agaricomycotina</taxon>
        <taxon>Agaricomycetes</taxon>
        <taxon>Agaricomycetidae</taxon>
        <taxon>Agaricales</taxon>
        <taxon>Marasmiineae</taxon>
        <taxon>Mycenaceae</taxon>
        <taxon>Mycena</taxon>
    </lineage>
</organism>
<gene>
    <name evidence="1" type="ORF">DFH08DRAFT_973680</name>
</gene>